<dbReference type="PANTHER" id="PTHR30469:SF15">
    <property type="entry name" value="HLYD FAMILY OF SECRETION PROTEINS"/>
    <property type="match status" value="1"/>
</dbReference>
<dbReference type="InterPro" id="IPR036366">
    <property type="entry name" value="PGBDSf"/>
</dbReference>
<name>A0A505DR79_9ACTN</name>
<evidence type="ECO:0000256" key="1">
    <source>
        <dbReference type="SAM" id="MobiDB-lite"/>
    </source>
</evidence>
<gene>
    <name evidence="4" type="ORF">FGD71_002170</name>
</gene>
<feature type="chain" id="PRO_5021291348" evidence="2">
    <location>
        <begin position="27"/>
        <end position="465"/>
    </location>
</feature>
<keyword evidence="5" id="KW-1185">Reference proteome</keyword>
<keyword evidence="2" id="KW-0732">Signal</keyword>
<dbReference type="Gene3D" id="1.10.101.10">
    <property type="entry name" value="PGBD-like superfamily/PGBD"/>
    <property type="match status" value="1"/>
</dbReference>
<dbReference type="OrthoDB" id="3268648at2"/>
<feature type="signal peptide" evidence="2">
    <location>
        <begin position="1"/>
        <end position="26"/>
    </location>
</feature>
<feature type="domain" description="Peptidoglycan binding-like" evidence="3">
    <location>
        <begin position="123"/>
        <end position="160"/>
    </location>
</feature>
<feature type="compositionally biased region" description="Basic and acidic residues" evidence="1">
    <location>
        <begin position="191"/>
        <end position="204"/>
    </location>
</feature>
<proteinExistence type="predicted"/>
<reference evidence="4 5" key="1">
    <citation type="submission" date="2019-06" db="EMBL/GenBank/DDBJ databases">
        <title>Streptomyces sporangiiformans sp. nov., a novel actinomycete isolated from soil in Mount Song.</title>
        <authorList>
            <person name="Han L."/>
        </authorList>
    </citation>
    <scope>NUCLEOTIDE SEQUENCE [LARGE SCALE GENOMIC DNA]</scope>
    <source>
        <strain evidence="4 5">NEAU-SSA 1</strain>
    </source>
</reference>
<comment type="caution">
    <text evidence="4">The sequence shown here is derived from an EMBL/GenBank/DDBJ whole genome shotgun (WGS) entry which is preliminary data.</text>
</comment>
<feature type="region of interest" description="Disordered" evidence="1">
    <location>
        <begin position="190"/>
        <end position="225"/>
    </location>
</feature>
<dbReference type="GO" id="GO:1990281">
    <property type="term" value="C:efflux pump complex"/>
    <property type="evidence" value="ECO:0007669"/>
    <property type="project" value="TreeGrafter"/>
</dbReference>
<evidence type="ECO:0000259" key="3">
    <source>
        <dbReference type="Pfam" id="PF01471"/>
    </source>
</evidence>
<sequence>MIALAAVLLAGAGVGATAFVKSPAQAAADAGAPEPDVLTAPVDFRVLESSVIVRGKVTAGQSVEVAPQPAAGETAGRAVVTRIAVREGQRLSPGKLLMEVSGRPVFALPGTLPVYRDLKPGSTGKDVAQLQKALRSLGHGTGSDPSGTFGAGTTAALGAFYASIGYDPLPAMDDGGEALKAAEEAVSGARRALEDVQDGADKGSTKGSTNGSAKGAGSGSARDVTRAREDLAKARQEYADIRAASGPMLPAGEVVYLRGFPARASSVQSTVGSVVEGTVMTLTAGRLMVRAHVMEHQKGLVRRGQSAVILSELSGVTARGRVESVATSLDTGRNETGSGAGGEGGGEGDAESEGGEAQGYLMEIVPTKALDARLTGEDVRVTVAAAATDGKALVVPVTALSSGADGRTSVTVRARSGTQRRVEVRPGTSGDGFVAVTPVKGGSLSKGDRVVTGIRGGASDAGGDG</sequence>
<dbReference type="Proteomes" id="UP000317378">
    <property type="component" value="Unassembled WGS sequence"/>
</dbReference>
<dbReference type="PANTHER" id="PTHR30469">
    <property type="entry name" value="MULTIDRUG RESISTANCE PROTEIN MDTA"/>
    <property type="match status" value="1"/>
</dbReference>
<accession>A0A505DR79</accession>
<evidence type="ECO:0000313" key="4">
    <source>
        <dbReference type="EMBL" id="TPQ23806.1"/>
    </source>
</evidence>
<feature type="compositionally biased region" description="Polar residues" evidence="1">
    <location>
        <begin position="325"/>
        <end position="336"/>
    </location>
</feature>
<dbReference type="InterPro" id="IPR036365">
    <property type="entry name" value="PGBD-like_sf"/>
</dbReference>
<dbReference type="Gene3D" id="2.40.420.20">
    <property type="match status" value="1"/>
</dbReference>
<dbReference type="SUPFAM" id="SSF47090">
    <property type="entry name" value="PGBD-like"/>
    <property type="match status" value="1"/>
</dbReference>
<dbReference type="Pfam" id="PF01471">
    <property type="entry name" value="PG_binding_1"/>
    <property type="match status" value="1"/>
</dbReference>
<evidence type="ECO:0000313" key="5">
    <source>
        <dbReference type="Proteomes" id="UP000317378"/>
    </source>
</evidence>
<feature type="region of interest" description="Disordered" evidence="1">
    <location>
        <begin position="324"/>
        <end position="355"/>
    </location>
</feature>
<dbReference type="AlphaFoldDB" id="A0A505DR79"/>
<evidence type="ECO:0000256" key="2">
    <source>
        <dbReference type="SAM" id="SignalP"/>
    </source>
</evidence>
<dbReference type="GO" id="GO:0015562">
    <property type="term" value="F:efflux transmembrane transporter activity"/>
    <property type="evidence" value="ECO:0007669"/>
    <property type="project" value="TreeGrafter"/>
</dbReference>
<organism evidence="4 5">
    <name type="scientific">Streptomyces sporangiiformans</name>
    <dbReference type="NCBI Taxonomy" id="2315329"/>
    <lineage>
        <taxon>Bacteria</taxon>
        <taxon>Bacillati</taxon>
        <taxon>Actinomycetota</taxon>
        <taxon>Actinomycetes</taxon>
        <taxon>Kitasatosporales</taxon>
        <taxon>Streptomycetaceae</taxon>
        <taxon>Streptomyces</taxon>
    </lineage>
</organism>
<feature type="compositionally biased region" description="Low complexity" evidence="1">
    <location>
        <begin position="207"/>
        <end position="221"/>
    </location>
</feature>
<dbReference type="InterPro" id="IPR002477">
    <property type="entry name" value="Peptidoglycan-bd-like"/>
</dbReference>
<dbReference type="EMBL" id="VCHX02000037">
    <property type="protein sequence ID" value="TPQ23806.1"/>
    <property type="molecule type" value="Genomic_DNA"/>
</dbReference>
<protein>
    <submittedName>
        <fullName evidence="4">Peptidoglycan-binding protein</fullName>
    </submittedName>
</protein>